<dbReference type="Gramene" id="PRQ55733">
    <property type="protein sequence ID" value="PRQ55733"/>
    <property type="gene ID" value="RchiOBHm_Chr1g0327841"/>
</dbReference>
<dbReference type="PANTHER" id="PTHR23024:SF135">
    <property type="entry name" value="CELL DEATH ASSOCIATED PROTEIN"/>
    <property type="match status" value="1"/>
</dbReference>
<dbReference type="EC" id="3.1.1.1" evidence="3"/>
<dbReference type="InterPro" id="IPR013094">
    <property type="entry name" value="AB_hydrolase_3"/>
</dbReference>
<organism evidence="3 4">
    <name type="scientific">Rosa chinensis</name>
    <name type="common">China rose</name>
    <dbReference type="NCBI Taxonomy" id="74649"/>
    <lineage>
        <taxon>Eukaryota</taxon>
        <taxon>Viridiplantae</taxon>
        <taxon>Streptophyta</taxon>
        <taxon>Embryophyta</taxon>
        <taxon>Tracheophyta</taxon>
        <taxon>Spermatophyta</taxon>
        <taxon>Magnoliopsida</taxon>
        <taxon>eudicotyledons</taxon>
        <taxon>Gunneridae</taxon>
        <taxon>Pentapetalae</taxon>
        <taxon>rosids</taxon>
        <taxon>fabids</taxon>
        <taxon>Rosales</taxon>
        <taxon>Rosaceae</taxon>
        <taxon>Rosoideae</taxon>
        <taxon>Rosoideae incertae sedis</taxon>
        <taxon>Rosa</taxon>
    </lineage>
</organism>
<name>A0A2P6SAL4_ROSCH</name>
<keyword evidence="4" id="KW-1185">Reference proteome</keyword>
<protein>
    <submittedName>
        <fullName evidence="3">Putative carboxylesterase</fullName>
        <ecNumber evidence="3">3.1.1.1</ecNumber>
    </submittedName>
</protein>
<feature type="domain" description="Alpha/beta hydrolase fold-3" evidence="2">
    <location>
        <begin position="85"/>
        <end position="145"/>
    </location>
</feature>
<dbReference type="SUPFAM" id="SSF53474">
    <property type="entry name" value="alpha/beta-Hydrolases"/>
    <property type="match status" value="1"/>
</dbReference>
<gene>
    <name evidence="3" type="ORF">RchiOBHm_Chr1g0327841</name>
</gene>
<dbReference type="OMA" id="EHPFLEG"/>
<comment type="caution">
    <text evidence="3">The sequence shown here is derived from an EMBL/GenBank/DDBJ whole genome shotgun (WGS) entry which is preliminary data.</text>
</comment>
<sequence length="145" mass="16880">MVHEKKLVLKVSDWLRVYDDGSVDRTWRGHPQISHLLEPVPPHQEYINGVATKDVVIDNTSGHRVRIYLQERKPDDNNETKLPIILHFHGGGFCFCEADWYMYYHIYTKIARAANAIVVSPYLRQAPEHRLPAQMDDGFSVLLWL</sequence>
<proteinExistence type="inferred from homology"/>
<dbReference type="InterPro" id="IPR050466">
    <property type="entry name" value="Carboxylest/Gibb_receptor"/>
</dbReference>
<comment type="similarity">
    <text evidence="1">Belongs to the 'GDXG' lipolytic enzyme family.</text>
</comment>
<dbReference type="Gene3D" id="3.40.50.1820">
    <property type="entry name" value="alpha/beta hydrolase"/>
    <property type="match status" value="1"/>
</dbReference>
<dbReference type="GO" id="GO:0106435">
    <property type="term" value="F:carboxylesterase activity"/>
    <property type="evidence" value="ECO:0007669"/>
    <property type="project" value="UniProtKB-EC"/>
</dbReference>
<dbReference type="InterPro" id="IPR029058">
    <property type="entry name" value="AB_hydrolase_fold"/>
</dbReference>
<dbReference type="Proteomes" id="UP000238479">
    <property type="component" value="Chromosome 1"/>
</dbReference>
<evidence type="ECO:0000259" key="2">
    <source>
        <dbReference type="Pfam" id="PF07859"/>
    </source>
</evidence>
<dbReference type="AlphaFoldDB" id="A0A2P6SAL4"/>
<keyword evidence="3" id="KW-0378">Hydrolase</keyword>
<evidence type="ECO:0000313" key="4">
    <source>
        <dbReference type="Proteomes" id="UP000238479"/>
    </source>
</evidence>
<reference evidence="3 4" key="1">
    <citation type="journal article" date="2018" name="Nat. Genet.">
        <title>The Rosa genome provides new insights in the design of modern roses.</title>
        <authorList>
            <person name="Bendahmane M."/>
        </authorList>
    </citation>
    <scope>NUCLEOTIDE SEQUENCE [LARGE SCALE GENOMIC DNA]</scope>
    <source>
        <strain evidence="4">cv. Old Blush</strain>
    </source>
</reference>
<evidence type="ECO:0000313" key="3">
    <source>
        <dbReference type="EMBL" id="PRQ55733.1"/>
    </source>
</evidence>
<dbReference type="Pfam" id="PF07859">
    <property type="entry name" value="Abhydrolase_3"/>
    <property type="match status" value="1"/>
</dbReference>
<dbReference type="STRING" id="74649.A0A2P6SAL4"/>
<dbReference type="PANTHER" id="PTHR23024">
    <property type="entry name" value="ARYLACETAMIDE DEACETYLASE"/>
    <property type="match status" value="1"/>
</dbReference>
<evidence type="ECO:0000256" key="1">
    <source>
        <dbReference type="ARBA" id="ARBA00010515"/>
    </source>
</evidence>
<dbReference type="EMBL" id="PDCK01000039">
    <property type="protein sequence ID" value="PRQ55733.1"/>
    <property type="molecule type" value="Genomic_DNA"/>
</dbReference>
<accession>A0A2P6SAL4</accession>